<feature type="transmembrane region" description="Helical" evidence="1">
    <location>
        <begin position="594"/>
        <end position="611"/>
    </location>
</feature>
<dbReference type="Pfam" id="PF06808">
    <property type="entry name" value="DctM"/>
    <property type="match status" value="1"/>
</dbReference>
<dbReference type="STRING" id="930129.SAMN05216352_1229"/>
<feature type="transmembrane region" description="Helical" evidence="1">
    <location>
        <begin position="305"/>
        <end position="325"/>
    </location>
</feature>
<dbReference type="InterPro" id="IPR011853">
    <property type="entry name" value="TRAP_DctM-Dct_fused"/>
</dbReference>
<feature type="transmembrane region" description="Helical" evidence="1">
    <location>
        <begin position="180"/>
        <end position="202"/>
    </location>
</feature>
<feature type="transmembrane region" description="Helical" evidence="1">
    <location>
        <begin position="20"/>
        <end position="39"/>
    </location>
</feature>
<keyword evidence="4" id="KW-1185">Reference proteome</keyword>
<dbReference type="PANTHER" id="PTHR43849">
    <property type="entry name" value="BLL3936 PROTEIN"/>
    <property type="match status" value="1"/>
</dbReference>
<evidence type="ECO:0000313" key="3">
    <source>
        <dbReference type="EMBL" id="SDJ08086.1"/>
    </source>
</evidence>
<feature type="transmembrane region" description="Helical" evidence="1">
    <location>
        <begin position="533"/>
        <end position="551"/>
    </location>
</feature>
<dbReference type="OrthoDB" id="9759894at2"/>
<feature type="transmembrane region" description="Helical" evidence="1">
    <location>
        <begin position="617"/>
        <end position="638"/>
    </location>
</feature>
<evidence type="ECO:0000313" key="4">
    <source>
        <dbReference type="Proteomes" id="UP000199017"/>
    </source>
</evidence>
<feature type="transmembrane region" description="Helical" evidence="1">
    <location>
        <begin position="410"/>
        <end position="435"/>
    </location>
</feature>
<dbReference type="AlphaFoldDB" id="A0A1G8QTQ7"/>
<feature type="transmembrane region" description="Helical" evidence="1">
    <location>
        <begin position="373"/>
        <end position="389"/>
    </location>
</feature>
<feature type="transmembrane region" description="Helical" evidence="1">
    <location>
        <begin position="81"/>
        <end position="101"/>
    </location>
</feature>
<feature type="transmembrane region" description="Helical" evidence="1">
    <location>
        <begin position="563"/>
        <end position="587"/>
    </location>
</feature>
<feature type="domain" description="TRAP C4-dicarboxylate transport system permease DctM subunit" evidence="2">
    <location>
        <begin position="122"/>
        <end position="555"/>
    </location>
</feature>
<feature type="transmembrane region" description="Helical" evidence="1">
    <location>
        <begin position="499"/>
        <end position="521"/>
    </location>
</feature>
<dbReference type="RefSeq" id="WP_091587990.1">
    <property type="nucleotide sequence ID" value="NZ_FNDU01000022.1"/>
</dbReference>
<dbReference type="EMBL" id="FNDU01000022">
    <property type="protein sequence ID" value="SDJ08086.1"/>
    <property type="molecule type" value="Genomic_DNA"/>
</dbReference>
<proteinExistence type="predicted"/>
<feature type="transmembrane region" description="Helical" evidence="1">
    <location>
        <begin position="134"/>
        <end position="155"/>
    </location>
</feature>
<dbReference type="Proteomes" id="UP000199017">
    <property type="component" value="Unassembled WGS sequence"/>
</dbReference>
<feature type="transmembrane region" description="Helical" evidence="1">
    <location>
        <begin position="51"/>
        <end position="69"/>
    </location>
</feature>
<keyword evidence="1" id="KW-1133">Transmembrane helix</keyword>
<feature type="transmembrane region" description="Helical" evidence="1">
    <location>
        <begin position="269"/>
        <end position="293"/>
    </location>
</feature>
<keyword evidence="1" id="KW-0472">Membrane</keyword>
<feature type="transmembrane region" description="Helical" evidence="1">
    <location>
        <begin position="346"/>
        <end position="367"/>
    </location>
</feature>
<keyword evidence="1" id="KW-0812">Transmembrane</keyword>
<evidence type="ECO:0000259" key="2">
    <source>
        <dbReference type="Pfam" id="PF06808"/>
    </source>
</evidence>
<feature type="transmembrane region" description="Helical" evidence="1">
    <location>
        <begin position="447"/>
        <end position="465"/>
    </location>
</feature>
<protein>
    <submittedName>
        <fullName evidence="3">TRAP transporter, 4TM/12TM fusion protein</fullName>
    </submittedName>
</protein>
<gene>
    <name evidence="3" type="ORF">SAMN05216352_1229</name>
</gene>
<dbReference type="NCBIfam" id="TIGR02123">
    <property type="entry name" value="TRAP_fused"/>
    <property type="match status" value="1"/>
</dbReference>
<evidence type="ECO:0000256" key="1">
    <source>
        <dbReference type="SAM" id="Phobius"/>
    </source>
</evidence>
<dbReference type="PANTHER" id="PTHR43849:SF2">
    <property type="entry name" value="BLL3936 PROTEIN"/>
    <property type="match status" value="1"/>
</dbReference>
<organism evidence="3 4">
    <name type="scientific">Alteribacillus bidgolensis</name>
    <dbReference type="NCBI Taxonomy" id="930129"/>
    <lineage>
        <taxon>Bacteria</taxon>
        <taxon>Bacillati</taxon>
        <taxon>Bacillota</taxon>
        <taxon>Bacilli</taxon>
        <taxon>Bacillales</taxon>
        <taxon>Bacillaceae</taxon>
        <taxon>Alteribacillus</taxon>
    </lineage>
</organism>
<sequence>MEPNEKSRFRQLSGYQLKVWNAFLFLLPLTGICYILSLYNFFNIMIYREQYFGLFLAFVLFTVYLGVPATKNKKNKYKVPWYDGIAAVLGLVTGGYIAIYYPVILTSFGIVSTERLILSAVAVILILEALRRIFGWVLTGIVMFVIAYGFTAPYFPGALKGESTSSGQLLNYLYLDANSLLYMLNIASTMALAFIFLGHVLIQFKGGDMFNDLAISLFGRFRGGPAKISVVGSSFVGSMTGGPVSNVLLTGNMTIPLMKRSGYSKSESGAIESVASTGGLIIPPVMGIAAFLIAENLGISYMEVAIAAIVPAVLYYTCLFTQVDLRAGKRGLAALPKNATPQLGKVLKTAWILLPIFAVLITLLFIWRFPPSTGAIYTAILAFVLFTLQKQGREHFFSKVKGSFIDTGKTLLEIGIVLAAAGLIVGVVGVTGLGFNLAQSLTQVGEHGLFILLIASAAISIVLGMGMPAVAAYSMVAVLIAPSLIELGVPPIAAHMFVFYYSILSSFTPPIAVACFAASSIAKENPHKIGFDAVKLGIVAYIVPFLFVYSPSLLLGSEAAQSIPFITVSVLSVVFGCILLSTGIVGYLFDHLHIWKRTLVIVLAVCLFFPVDETAAFTQIVNVMGGLLGIAFLFVEWVKRKNNNVIIQEKNVEKSN</sequence>
<name>A0A1G8QTQ7_9BACI</name>
<feature type="transmembrane region" description="Helical" evidence="1">
    <location>
        <begin position="472"/>
        <end position="493"/>
    </location>
</feature>
<accession>A0A1G8QTQ7</accession>
<dbReference type="InterPro" id="IPR010656">
    <property type="entry name" value="DctM"/>
</dbReference>
<reference evidence="3 4" key="1">
    <citation type="submission" date="2016-10" db="EMBL/GenBank/DDBJ databases">
        <authorList>
            <person name="de Groot N.N."/>
        </authorList>
    </citation>
    <scope>NUCLEOTIDE SEQUENCE [LARGE SCALE GENOMIC DNA]</scope>
    <source>
        <strain evidence="4">P4B,CCM 7963,CECT 7998,DSM 25260,IBRC-M 10614,KCTC 13821</strain>
    </source>
</reference>